<reference evidence="6" key="1">
    <citation type="journal article" date="2021" name="PeerJ">
        <title>Extensive microbial diversity within the chicken gut microbiome revealed by metagenomics and culture.</title>
        <authorList>
            <person name="Gilroy R."/>
            <person name="Ravi A."/>
            <person name="Getino M."/>
            <person name="Pursley I."/>
            <person name="Horton D.L."/>
            <person name="Alikhan N.F."/>
            <person name="Baker D."/>
            <person name="Gharbi K."/>
            <person name="Hall N."/>
            <person name="Watson M."/>
            <person name="Adriaenssens E.M."/>
            <person name="Foster-Nyarko E."/>
            <person name="Jarju S."/>
            <person name="Secka A."/>
            <person name="Antonio M."/>
            <person name="Oren A."/>
            <person name="Chaudhuri R.R."/>
            <person name="La Ragione R."/>
            <person name="Hildebrand F."/>
            <person name="Pallen M.J."/>
        </authorList>
    </citation>
    <scope>NUCLEOTIDE SEQUENCE</scope>
    <source>
        <strain evidence="6">MalCec1-1739</strain>
    </source>
</reference>
<name>A0A9D2UHB8_9BACT</name>
<proteinExistence type="inferred from homology"/>
<dbReference type="InterPro" id="IPR002130">
    <property type="entry name" value="Cyclophilin-type_PPIase_dom"/>
</dbReference>
<dbReference type="EMBL" id="DWUP01000026">
    <property type="protein sequence ID" value="HJD52381.1"/>
    <property type="molecule type" value="Genomic_DNA"/>
</dbReference>
<dbReference type="PROSITE" id="PS00170">
    <property type="entry name" value="CSA_PPIASE_1"/>
    <property type="match status" value="1"/>
</dbReference>
<feature type="domain" description="PPIase cyclophilin-type" evidence="5">
    <location>
        <begin position="7"/>
        <end position="245"/>
    </location>
</feature>
<dbReference type="GO" id="GO:0003755">
    <property type="term" value="F:peptidyl-prolyl cis-trans isomerase activity"/>
    <property type="evidence" value="ECO:0007669"/>
    <property type="project" value="UniProtKB-UniRule"/>
</dbReference>
<comment type="catalytic activity">
    <reaction evidence="4">
        <text>[protein]-peptidylproline (omega=180) = [protein]-peptidylproline (omega=0)</text>
        <dbReference type="Rhea" id="RHEA:16237"/>
        <dbReference type="Rhea" id="RHEA-COMP:10747"/>
        <dbReference type="Rhea" id="RHEA-COMP:10748"/>
        <dbReference type="ChEBI" id="CHEBI:83833"/>
        <dbReference type="ChEBI" id="CHEBI:83834"/>
        <dbReference type="EC" id="5.2.1.8"/>
    </reaction>
</comment>
<evidence type="ECO:0000256" key="2">
    <source>
        <dbReference type="ARBA" id="ARBA00023110"/>
    </source>
</evidence>
<dbReference type="PANTHER" id="PTHR45625:SF4">
    <property type="entry name" value="PEPTIDYLPROLYL ISOMERASE DOMAIN AND WD REPEAT-CONTAINING PROTEIN 1"/>
    <property type="match status" value="1"/>
</dbReference>
<dbReference type="GO" id="GO:0006457">
    <property type="term" value="P:protein folding"/>
    <property type="evidence" value="ECO:0007669"/>
    <property type="project" value="InterPro"/>
</dbReference>
<organism evidence="6 7">
    <name type="scientific">Candidatus Avibacteroides avistercoris</name>
    <dbReference type="NCBI Taxonomy" id="2840690"/>
    <lineage>
        <taxon>Bacteria</taxon>
        <taxon>Pseudomonadati</taxon>
        <taxon>Bacteroidota</taxon>
        <taxon>Bacteroidia</taxon>
        <taxon>Bacteroidales</taxon>
        <taxon>Bacteroidaceae</taxon>
        <taxon>Bacteroidaceae incertae sedis</taxon>
        <taxon>Candidatus Avibacteroides</taxon>
    </lineage>
</organism>
<evidence type="ECO:0000256" key="4">
    <source>
        <dbReference type="RuleBase" id="RU363019"/>
    </source>
</evidence>
<dbReference type="AlphaFoldDB" id="A0A9D2UHB8"/>
<dbReference type="PANTHER" id="PTHR45625">
    <property type="entry name" value="PEPTIDYL-PROLYL CIS-TRANS ISOMERASE-RELATED"/>
    <property type="match status" value="1"/>
</dbReference>
<reference evidence="6" key="2">
    <citation type="submission" date="2021-04" db="EMBL/GenBank/DDBJ databases">
        <authorList>
            <person name="Gilroy R."/>
        </authorList>
    </citation>
    <scope>NUCLEOTIDE SEQUENCE</scope>
    <source>
        <strain evidence="6">MalCec1-1739</strain>
    </source>
</reference>
<dbReference type="Gene3D" id="2.40.100.10">
    <property type="entry name" value="Cyclophilin-like"/>
    <property type="match status" value="2"/>
</dbReference>
<evidence type="ECO:0000313" key="7">
    <source>
        <dbReference type="Proteomes" id="UP000787625"/>
    </source>
</evidence>
<dbReference type="InterPro" id="IPR020892">
    <property type="entry name" value="Cyclophilin-type_PPIase_CS"/>
</dbReference>
<evidence type="ECO:0000313" key="6">
    <source>
        <dbReference type="EMBL" id="HJD52381.1"/>
    </source>
</evidence>
<evidence type="ECO:0000259" key="5">
    <source>
        <dbReference type="PROSITE" id="PS50072"/>
    </source>
</evidence>
<protein>
    <recommendedName>
        <fullName evidence="4">Peptidyl-prolyl cis-trans isomerase</fullName>
        <shortName evidence="4">PPIase</shortName>
        <ecNumber evidence="4">5.2.1.8</ecNumber>
    </recommendedName>
</protein>
<keyword evidence="2 4" id="KW-0697">Rotamase</keyword>
<evidence type="ECO:0000256" key="3">
    <source>
        <dbReference type="ARBA" id="ARBA00023235"/>
    </source>
</evidence>
<keyword evidence="3 4" id="KW-0413">Isomerase</keyword>
<dbReference type="EC" id="5.2.1.8" evidence="4"/>
<dbReference type="CDD" id="cd00317">
    <property type="entry name" value="cyclophilin"/>
    <property type="match status" value="1"/>
</dbReference>
<comment type="function">
    <text evidence="4">PPIases accelerate the folding of proteins. It catalyzes the cis-trans isomerization of proline imidic peptide bonds in oligopeptides.</text>
</comment>
<dbReference type="SUPFAM" id="SSF50891">
    <property type="entry name" value="Cyclophilin-like"/>
    <property type="match status" value="2"/>
</dbReference>
<gene>
    <name evidence="6" type="ORF">IAA93_01435</name>
</gene>
<evidence type="ECO:0000256" key="1">
    <source>
        <dbReference type="ARBA" id="ARBA00007365"/>
    </source>
</evidence>
<dbReference type="InterPro" id="IPR029000">
    <property type="entry name" value="Cyclophilin-like_dom_sf"/>
</dbReference>
<dbReference type="Proteomes" id="UP000787625">
    <property type="component" value="Unassembled WGS sequence"/>
</dbReference>
<accession>A0A9D2UHB8</accession>
<dbReference type="PRINTS" id="PR00153">
    <property type="entry name" value="CSAPPISMRASE"/>
</dbReference>
<sequence length="247" mass="27701">MTITIKTTMGDVTVMLYDETPLHRDNFLKLTADGTYRDTLFHRVIRDFMVQAGDPESKGAPRGKMLGSGDVGYTVPAEFDVPRHYHKRGALAAARLGDEANPRRESSGCQFYIVVGRKYSEKELRKLERQINESRVEAVFNDEAGKHYDEIKRLRLARDREGLQALLARIEAKAREGVAGQGAFAFTDEQVRDYVEVGGTPFLDGQYTVFGEVTDGMDVIEAIQGVVTDRNDRPVEDIRIIDVVAND</sequence>
<dbReference type="InterPro" id="IPR044666">
    <property type="entry name" value="Cyclophilin_A-like"/>
</dbReference>
<dbReference type="PROSITE" id="PS50072">
    <property type="entry name" value="CSA_PPIASE_2"/>
    <property type="match status" value="1"/>
</dbReference>
<comment type="caution">
    <text evidence="6">The sequence shown here is derived from an EMBL/GenBank/DDBJ whole genome shotgun (WGS) entry which is preliminary data.</text>
</comment>
<comment type="similarity">
    <text evidence="1 4">Belongs to the cyclophilin-type PPIase family.</text>
</comment>
<dbReference type="Pfam" id="PF00160">
    <property type="entry name" value="Pro_isomerase"/>
    <property type="match status" value="2"/>
</dbReference>